<sequence>MTGPDHPVSDSEIDEHMNERDGRPEKSKEGTNCLGASSCMQALFVLSRAGISLSDRRSHRPVCIGLRARIPATTTPNPTTGKARRIGEKRA</sequence>
<protein>
    <submittedName>
        <fullName evidence="2">Uncharacterized protein</fullName>
    </submittedName>
</protein>
<evidence type="ECO:0000313" key="3">
    <source>
        <dbReference type="Proteomes" id="UP000000768"/>
    </source>
</evidence>
<dbReference type="AlphaFoldDB" id="A0A1Z5R7H0"/>
<feature type="region of interest" description="Disordered" evidence="1">
    <location>
        <begin position="71"/>
        <end position="91"/>
    </location>
</feature>
<name>A0A1Z5R7H0_SORBI</name>
<evidence type="ECO:0000313" key="2">
    <source>
        <dbReference type="EMBL" id="OQU79381.1"/>
    </source>
</evidence>
<proteinExistence type="predicted"/>
<keyword evidence="3" id="KW-1185">Reference proteome</keyword>
<accession>A0A1Z5R7H0</accession>
<organism evidence="2 3">
    <name type="scientific">Sorghum bicolor</name>
    <name type="common">Sorghum</name>
    <name type="synonym">Sorghum vulgare</name>
    <dbReference type="NCBI Taxonomy" id="4558"/>
    <lineage>
        <taxon>Eukaryota</taxon>
        <taxon>Viridiplantae</taxon>
        <taxon>Streptophyta</taxon>
        <taxon>Embryophyta</taxon>
        <taxon>Tracheophyta</taxon>
        <taxon>Spermatophyta</taxon>
        <taxon>Magnoliopsida</taxon>
        <taxon>Liliopsida</taxon>
        <taxon>Poales</taxon>
        <taxon>Poaceae</taxon>
        <taxon>PACMAD clade</taxon>
        <taxon>Panicoideae</taxon>
        <taxon>Andropogonodae</taxon>
        <taxon>Andropogoneae</taxon>
        <taxon>Sorghinae</taxon>
        <taxon>Sorghum</taxon>
    </lineage>
</organism>
<dbReference type="EMBL" id="CM000767">
    <property type="protein sequence ID" value="OQU79381.1"/>
    <property type="molecule type" value="Genomic_DNA"/>
</dbReference>
<dbReference type="Proteomes" id="UP000000768">
    <property type="component" value="Chromosome 8"/>
</dbReference>
<gene>
    <name evidence="2" type="ORF">SORBI_3008G136150</name>
</gene>
<reference evidence="2 3" key="1">
    <citation type="journal article" date="2009" name="Nature">
        <title>The Sorghum bicolor genome and the diversification of grasses.</title>
        <authorList>
            <person name="Paterson A.H."/>
            <person name="Bowers J.E."/>
            <person name="Bruggmann R."/>
            <person name="Dubchak I."/>
            <person name="Grimwood J."/>
            <person name="Gundlach H."/>
            <person name="Haberer G."/>
            <person name="Hellsten U."/>
            <person name="Mitros T."/>
            <person name="Poliakov A."/>
            <person name="Schmutz J."/>
            <person name="Spannagl M."/>
            <person name="Tang H."/>
            <person name="Wang X."/>
            <person name="Wicker T."/>
            <person name="Bharti A.K."/>
            <person name="Chapman J."/>
            <person name="Feltus F.A."/>
            <person name="Gowik U."/>
            <person name="Grigoriev I.V."/>
            <person name="Lyons E."/>
            <person name="Maher C.A."/>
            <person name="Martis M."/>
            <person name="Narechania A."/>
            <person name="Otillar R.P."/>
            <person name="Penning B.W."/>
            <person name="Salamov A.A."/>
            <person name="Wang Y."/>
            <person name="Zhang L."/>
            <person name="Carpita N.C."/>
            <person name="Freeling M."/>
            <person name="Gingle A.R."/>
            <person name="Hash C.T."/>
            <person name="Keller B."/>
            <person name="Klein P."/>
            <person name="Kresovich S."/>
            <person name="McCann M.C."/>
            <person name="Ming R."/>
            <person name="Peterson D.G."/>
            <person name="Mehboob-ur-Rahman"/>
            <person name="Ware D."/>
            <person name="Westhoff P."/>
            <person name="Mayer K.F."/>
            <person name="Messing J."/>
            <person name="Rokhsar D.S."/>
        </authorList>
    </citation>
    <scope>NUCLEOTIDE SEQUENCE [LARGE SCALE GENOMIC DNA]</scope>
    <source>
        <strain evidence="3">cv. BTx623</strain>
    </source>
</reference>
<dbReference type="InParanoid" id="A0A1Z5R7H0"/>
<reference evidence="3" key="2">
    <citation type="journal article" date="2018" name="Plant J.">
        <title>The Sorghum bicolor reference genome: improved assembly, gene annotations, a transcriptome atlas, and signatures of genome organization.</title>
        <authorList>
            <person name="McCormick R.F."/>
            <person name="Truong S.K."/>
            <person name="Sreedasyam A."/>
            <person name="Jenkins J."/>
            <person name="Shu S."/>
            <person name="Sims D."/>
            <person name="Kennedy M."/>
            <person name="Amirebrahimi M."/>
            <person name="Weers B.D."/>
            <person name="McKinley B."/>
            <person name="Mattison A."/>
            <person name="Morishige D.T."/>
            <person name="Grimwood J."/>
            <person name="Schmutz J."/>
            <person name="Mullet J.E."/>
        </authorList>
    </citation>
    <scope>NUCLEOTIDE SEQUENCE [LARGE SCALE GENOMIC DNA]</scope>
    <source>
        <strain evidence="3">cv. BTx623</strain>
    </source>
</reference>
<evidence type="ECO:0000256" key="1">
    <source>
        <dbReference type="SAM" id="MobiDB-lite"/>
    </source>
</evidence>
<dbReference type="Gramene" id="OQU79381">
    <property type="protein sequence ID" value="OQU79381"/>
    <property type="gene ID" value="SORBI_3008G136150"/>
</dbReference>
<feature type="compositionally biased region" description="Basic and acidic residues" evidence="1">
    <location>
        <begin position="14"/>
        <end position="29"/>
    </location>
</feature>
<feature type="region of interest" description="Disordered" evidence="1">
    <location>
        <begin position="1"/>
        <end position="33"/>
    </location>
</feature>